<keyword evidence="7" id="KW-1185">Reference proteome</keyword>
<dbReference type="InterPro" id="IPR003593">
    <property type="entry name" value="AAA+_ATPase"/>
</dbReference>
<reference evidence="7" key="1">
    <citation type="journal article" date="2019" name="Int. J. Syst. Evol. Microbiol.">
        <title>The Global Catalogue of Microorganisms (GCM) 10K type strain sequencing project: providing services to taxonomists for standard genome sequencing and annotation.</title>
        <authorList>
            <consortium name="The Broad Institute Genomics Platform"/>
            <consortium name="The Broad Institute Genome Sequencing Center for Infectious Disease"/>
            <person name="Wu L."/>
            <person name="Ma J."/>
        </authorList>
    </citation>
    <scope>NUCLEOTIDE SEQUENCE [LARGE SCALE GENOMIC DNA]</scope>
    <source>
        <strain evidence="7">KCTC 22245</strain>
    </source>
</reference>
<evidence type="ECO:0000313" key="7">
    <source>
        <dbReference type="Proteomes" id="UP001595607"/>
    </source>
</evidence>
<dbReference type="Pfam" id="PF00005">
    <property type="entry name" value="ABC_tran"/>
    <property type="match status" value="1"/>
</dbReference>
<feature type="domain" description="ABC transporter" evidence="5">
    <location>
        <begin position="23"/>
        <end position="246"/>
    </location>
</feature>
<evidence type="ECO:0000256" key="2">
    <source>
        <dbReference type="ARBA" id="ARBA00022448"/>
    </source>
</evidence>
<dbReference type="GO" id="GO:0005524">
    <property type="term" value="F:ATP binding"/>
    <property type="evidence" value="ECO:0007669"/>
    <property type="project" value="UniProtKB-KW"/>
</dbReference>
<proteinExistence type="inferred from homology"/>
<dbReference type="InterPro" id="IPR027417">
    <property type="entry name" value="P-loop_NTPase"/>
</dbReference>
<sequence length="247" mass="27212">MPRILAENVSLVHPLFVGRNQTVEFQGSDKFVRNRAGRPIGVKALRDVSFEFSEGSRVGLIGANGSGKTTLLRVLAGILPPDEGVVTIEGRSTNLININLGTKADASGHRNITLQALASGYSREEIESKRREIVEFSELGDFLELPVNTYSAGMRMRLSFAIATAFEPEILLLDEWLSAGDIDFKRKASKRMASFIDRAGVLVLASHSKAMLEENCERAIWLDEGIIRADGPVKEVFAEYQKEKSTD</sequence>
<dbReference type="InterPro" id="IPR003439">
    <property type="entry name" value="ABC_transporter-like_ATP-bd"/>
</dbReference>
<keyword evidence="4 6" id="KW-0067">ATP-binding</keyword>
<dbReference type="PANTHER" id="PTHR46743">
    <property type="entry name" value="TEICHOIC ACIDS EXPORT ATP-BINDING PROTEIN TAGH"/>
    <property type="match status" value="1"/>
</dbReference>
<evidence type="ECO:0000256" key="3">
    <source>
        <dbReference type="ARBA" id="ARBA00022741"/>
    </source>
</evidence>
<dbReference type="PROSITE" id="PS00211">
    <property type="entry name" value="ABC_TRANSPORTER_1"/>
    <property type="match status" value="1"/>
</dbReference>
<dbReference type="Proteomes" id="UP001595607">
    <property type="component" value="Unassembled WGS sequence"/>
</dbReference>
<dbReference type="RefSeq" id="WP_189577119.1">
    <property type="nucleotide sequence ID" value="NZ_BMXU01000003.1"/>
</dbReference>
<dbReference type="EMBL" id="JBHRVA010000001">
    <property type="protein sequence ID" value="MFC3301132.1"/>
    <property type="molecule type" value="Genomic_DNA"/>
</dbReference>
<keyword evidence="3" id="KW-0547">Nucleotide-binding</keyword>
<dbReference type="CDD" id="cd03220">
    <property type="entry name" value="ABC_KpsT_Wzt"/>
    <property type="match status" value="1"/>
</dbReference>
<name>A0ABV7M842_9PROT</name>
<organism evidence="6 7">
    <name type="scientific">Parvularcula lutaonensis</name>
    <dbReference type="NCBI Taxonomy" id="491923"/>
    <lineage>
        <taxon>Bacteria</taxon>
        <taxon>Pseudomonadati</taxon>
        <taxon>Pseudomonadota</taxon>
        <taxon>Alphaproteobacteria</taxon>
        <taxon>Parvularculales</taxon>
        <taxon>Parvularculaceae</taxon>
        <taxon>Parvularcula</taxon>
    </lineage>
</organism>
<accession>A0ABV7M842</accession>
<evidence type="ECO:0000259" key="5">
    <source>
        <dbReference type="PROSITE" id="PS50893"/>
    </source>
</evidence>
<evidence type="ECO:0000313" key="6">
    <source>
        <dbReference type="EMBL" id="MFC3301132.1"/>
    </source>
</evidence>
<dbReference type="PROSITE" id="PS50893">
    <property type="entry name" value="ABC_TRANSPORTER_2"/>
    <property type="match status" value="1"/>
</dbReference>
<comment type="caution">
    <text evidence="6">The sequence shown here is derived from an EMBL/GenBank/DDBJ whole genome shotgun (WGS) entry which is preliminary data.</text>
</comment>
<protein>
    <submittedName>
        <fullName evidence="6">ABC transporter ATP-binding protein</fullName>
    </submittedName>
</protein>
<dbReference type="Gene3D" id="3.40.50.300">
    <property type="entry name" value="P-loop containing nucleotide triphosphate hydrolases"/>
    <property type="match status" value="1"/>
</dbReference>
<dbReference type="SMART" id="SM00382">
    <property type="entry name" value="AAA"/>
    <property type="match status" value="1"/>
</dbReference>
<keyword evidence="2" id="KW-0813">Transport</keyword>
<dbReference type="SUPFAM" id="SSF52540">
    <property type="entry name" value="P-loop containing nucleoside triphosphate hydrolases"/>
    <property type="match status" value="1"/>
</dbReference>
<dbReference type="InterPro" id="IPR050683">
    <property type="entry name" value="Bact_Polysacc_Export_ATP-bd"/>
</dbReference>
<comment type="similarity">
    <text evidence="1">Belongs to the ABC transporter superfamily.</text>
</comment>
<dbReference type="InterPro" id="IPR017871">
    <property type="entry name" value="ABC_transporter-like_CS"/>
</dbReference>
<evidence type="ECO:0000256" key="1">
    <source>
        <dbReference type="ARBA" id="ARBA00005417"/>
    </source>
</evidence>
<evidence type="ECO:0000256" key="4">
    <source>
        <dbReference type="ARBA" id="ARBA00022840"/>
    </source>
</evidence>
<gene>
    <name evidence="6" type="ORF">ACFONP_00115</name>
</gene>
<dbReference type="PANTHER" id="PTHR46743:SF2">
    <property type="entry name" value="TEICHOIC ACIDS EXPORT ATP-BINDING PROTEIN TAGH"/>
    <property type="match status" value="1"/>
</dbReference>
<dbReference type="InterPro" id="IPR015860">
    <property type="entry name" value="ABC_transpr_TagH-like"/>
</dbReference>